<dbReference type="SUPFAM" id="SSF63817">
    <property type="entry name" value="Sortase"/>
    <property type="match status" value="1"/>
</dbReference>
<sequence>MKKGRRRGLWVVIVGLLLVGLILLFNQPLKHTAIQLLSRHQMTHLTKKQVTINRKANTTFNFKQVKPLGIREITQAATNANQLPTVGKLAVPSVALYLPVIKGLSNQALATGAATMKAKQKMGQGNYALAGHYLVARNQALFAPLERVRLGSSVYLTDLTKIYQYEVIVKKVVNPYATRLINDVPGEELVTLITCADGGVNRLAIQGRLLAIDNATKAKLQLFKP</sequence>
<evidence type="ECO:0000313" key="6">
    <source>
        <dbReference type="EMBL" id="KRM98631.1"/>
    </source>
</evidence>
<keyword evidence="3" id="KW-0788">Thiol protease</keyword>
<keyword evidence="5" id="KW-0472">Membrane</keyword>
<dbReference type="EMBL" id="AYYI01000029">
    <property type="protein sequence ID" value="KRM98631.1"/>
    <property type="molecule type" value="Genomic_DNA"/>
</dbReference>
<gene>
    <name evidence="6" type="ORF">FC24_GL001147</name>
</gene>
<evidence type="ECO:0000256" key="3">
    <source>
        <dbReference type="ARBA" id="ARBA00022807"/>
    </source>
</evidence>
<evidence type="ECO:0000256" key="2">
    <source>
        <dbReference type="ARBA" id="ARBA00022801"/>
    </source>
</evidence>
<evidence type="ECO:0000256" key="1">
    <source>
        <dbReference type="ARBA" id="ARBA00022670"/>
    </source>
</evidence>
<keyword evidence="7" id="KW-1185">Reference proteome</keyword>
<keyword evidence="2" id="KW-0378">Hydrolase</keyword>
<dbReference type="OrthoDB" id="1648028at2"/>
<dbReference type="Proteomes" id="UP000051638">
    <property type="component" value="Unassembled WGS sequence"/>
</dbReference>
<keyword evidence="5" id="KW-0812">Transmembrane</keyword>
<organism evidence="6 7">
    <name type="scientific">Loigolactobacillus rennini DSM 20253</name>
    <dbReference type="NCBI Taxonomy" id="1423796"/>
    <lineage>
        <taxon>Bacteria</taxon>
        <taxon>Bacillati</taxon>
        <taxon>Bacillota</taxon>
        <taxon>Bacilli</taxon>
        <taxon>Lactobacillales</taxon>
        <taxon>Lactobacillaceae</taxon>
        <taxon>Loigolactobacillus</taxon>
    </lineage>
</organism>
<dbReference type="PATRIC" id="fig|1423796.3.peg.1171"/>
<reference evidence="6 7" key="1">
    <citation type="journal article" date="2015" name="Genome Announc.">
        <title>Expanding the biotechnology potential of lactobacilli through comparative genomics of 213 strains and associated genera.</title>
        <authorList>
            <person name="Sun Z."/>
            <person name="Harris H.M."/>
            <person name="McCann A."/>
            <person name="Guo C."/>
            <person name="Argimon S."/>
            <person name="Zhang W."/>
            <person name="Yang X."/>
            <person name="Jeffery I.B."/>
            <person name="Cooney J.C."/>
            <person name="Kagawa T.F."/>
            <person name="Liu W."/>
            <person name="Song Y."/>
            <person name="Salvetti E."/>
            <person name="Wrobel A."/>
            <person name="Rasinkangas P."/>
            <person name="Parkhill J."/>
            <person name="Rea M.C."/>
            <person name="O'Sullivan O."/>
            <person name="Ritari J."/>
            <person name="Douillard F.P."/>
            <person name="Paul Ross R."/>
            <person name="Yang R."/>
            <person name="Briner A.E."/>
            <person name="Felis G.E."/>
            <person name="de Vos W.M."/>
            <person name="Barrangou R."/>
            <person name="Klaenhammer T.R."/>
            <person name="Caufield P.W."/>
            <person name="Cui Y."/>
            <person name="Zhang H."/>
            <person name="O'Toole P.W."/>
        </authorList>
    </citation>
    <scope>NUCLEOTIDE SEQUENCE [LARGE SCALE GENOMIC DNA]</scope>
    <source>
        <strain evidence="6 7">DSM 20253</strain>
    </source>
</reference>
<dbReference type="STRING" id="1423796.FC24_GL001147"/>
<dbReference type="GO" id="GO:0008234">
    <property type="term" value="F:cysteine-type peptidase activity"/>
    <property type="evidence" value="ECO:0007669"/>
    <property type="project" value="UniProtKB-KW"/>
</dbReference>
<name>A0A0R2D3Z6_9LACO</name>
<keyword evidence="5" id="KW-1133">Transmembrane helix</keyword>
<protein>
    <submittedName>
        <fullName evidence="6">Sortase</fullName>
    </submittedName>
</protein>
<dbReference type="RefSeq" id="WP_057873719.1">
    <property type="nucleotide sequence ID" value="NZ_AYYI01000029.1"/>
</dbReference>
<feature type="active site" description="Proton donor/acceptor" evidence="4">
    <location>
        <position position="132"/>
    </location>
</feature>
<keyword evidence="1" id="KW-0645">Protease</keyword>
<dbReference type="InterPro" id="IPR023365">
    <property type="entry name" value="Sortase_dom-sf"/>
</dbReference>
<evidence type="ECO:0000313" key="7">
    <source>
        <dbReference type="Proteomes" id="UP000051638"/>
    </source>
</evidence>
<dbReference type="Gene3D" id="2.40.260.10">
    <property type="entry name" value="Sortase"/>
    <property type="match status" value="1"/>
</dbReference>
<dbReference type="CDD" id="cd06165">
    <property type="entry name" value="Sortase_A"/>
    <property type="match status" value="1"/>
</dbReference>
<dbReference type="InterPro" id="IPR005754">
    <property type="entry name" value="Sortase"/>
</dbReference>
<evidence type="ECO:0000256" key="4">
    <source>
        <dbReference type="PIRSR" id="PIRSR605754-1"/>
    </source>
</evidence>
<comment type="caution">
    <text evidence="6">The sequence shown here is derived from an EMBL/GenBank/DDBJ whole genome shotgun (WGS) entry which is preliminary data.</text>
</comment>
<dbReference type="Pfam" id="PF04203">
    <property type="entry name" value="Sortase"/>
    <property type="match status" value="1"/>
</dbReference>
<evidence type="ECO:0000256" key="5">
    <source>
        <dbReference type="SAM" id="Phobius"/>
    </source>
</evidence>
<dbReference type="GO" id="GO:0006508">
    <property type="term" value="P:proteolysis"/>
    <property type="evidence" value="ECO:0007669"/>
    <property type="project" value="UniProtKB-KW"/>
</dbReference>
<dbReference type="InterPro" id="IPR042007">
    <property type="entry name" value="Sortase_A"/>
</dbReference>
<dbReference type="NCBIfam" id="TIGR01076">
    <property type="entry name" value="sortase_fam"/>
    <property type="match status" value="1"/>
</dbReference>
<feature type="active site" description="Acyl-thioester intermediate" evidence="4">
    <location>
        <position position="195"/>
    </location>
</feature>
<feature type="transmembrane region" description="Helical" evidence="5">
    <location>
        <begin position="7"/>
        <end position="25"/>
    </location>
</feature>
<dbReference type="AlphaFoldDB" id="A0A0R2D3Z6"/>
<accession>A0A0R2D3Z6</accession>
<proteinExistence type="predicted"/>